<gene>
    <name evidence="3" type="ORF">F2Q68_00033684</name>
</gene>
<reference evidence="3" key="1">
    <citation type="submission" date="2019-12" db="EMBL/GenBank/DDBJ databases">
        <title>Genome sequencing and annotation of Brassica cretica.</title>
        <authorList>
            <person name="Studholme D.J."/>
            <person name="Sarris P.F."/>
        </authorList>
    </citation>
    <scope>NUCLEOTIDE SEQUENCE</scope>
    <source>
        <strain evidence="3">PFS-001/15</strain>
        <tissue evidence="3">Leaf</tissue>
    </source>
</reference>
<feature type="compositionally biased region" description="Basic and acidic residues" evidence="2">
    <location>
        <begin position="80"/>
        <end position="101"/>
    </location>
</feature>
<feature type="compositionally biased region" description="Basic residues" evidence="2">
    <location>
        <begin position="68"/>
        <end position="79"/>
    </location>
</feature>
<feature type="coiled-coil region" evidence="1">
    <location>
        <begin position="307"/>
        <end position="369"/>
    </location>
</feature>
<sequence length="472" mass="52324">MEGVPDLSALLKGKLQLLSKKTTPDPSALSPKRKKKSKTAKRRVTDEAPGQDVPLGETVSLGEASKGSKAKKKKERKKRLREEATFLADHDDMPGEGREAAPEDLVGADTIEAVPEDRPKKKTKKRSVEAVPRPIADGTTPVDSAGRKSLSPGTPLEKRRRVAASEGGSRSGSAASERSAPDSATRRGARSEGSLTRRGGAKFPDRVQFSYDEKTPLIFNPLQCTELTRQIRGGTREMPQIGDLYFKDEYVDATFTRARSDGSMNFLVEKYDSTLKQTMIQLGSSEKLAQARLKATERVRAEHEKVNEETVKDKEVLQVKFEELECKLKSDRAAKKELAREKACLEQATATLEKEKAELLKERDAAVAKLIKERQRLKDSGNLEVTRERERVQAAMTDKASPCFGRVRDYFTRLDAFGKAKNLYGQASGTRKCLEMIRDSGTEIPQEIIDVFAEQEKLHMAGATELRVSSTV</sequence>
<feature type="compositionally biased region" description="Basic residues" evidence="2">
    <location>
        <begin position="31"/>
        <end position="42"/>
    </location>
</feature>
<dbReference type="AlphaFoldDB" id="A0A8S9HB87"/>
<dbReference type="Proteomes" id="UP000712281">
    <property type="component" value="Unassembled WGS sequence"/>
</dbReference>
<name>A0A8S9HB87_BRACR</name>
<proteinExistence type="predicted"/>
<evidence type="ECO:0000256" key="1">
    <source>
        <dbReference type="SAM" id="Coils"/>
    </source>
</evidence>
<evidence type="ECO:0000256" key="2">
    <source>
        <dbReference type="SAM" id="MobiDB-lite"/>
    </source>
</evidence>
<protein>
    <submittedName>
        <fullName evidence="3">Uncharacterized protein</fullName>
    </submittedName>
</protein>
<dbReference type="EMBL" id="QGKW02001988">
    <property type="protein sequence ID" value="KAF2553502.1"/>
    <property type="molecule type" value="Genomic_DNA"/>
</dbReference>
<evidence type="ECO:0000313" key="4">
    <source>
        <dbReference type="Proteomes" id="UP000712281"/>
    </source>
</evidence>
<evidence type="ECO:0000313" key="3">
    <source>
        <dbReference type="EMBL" id="KAF2553502.1"/>
    </source>
</evidence>
<feature type="compositionally biased region" description="Low complexity" evidence="2">
    <location>
        <begin position="164"/>
        <end position="178"/>
    </location>
</feature>
<accession>A0A8S9HB87</accession>
<organism evidence="3 4">
    <name type="scientific">Brassica cretica</name>
    <name type="common">Mustard</name>
    <dbReference type="NCBI Taxonomy" id="69181"/>
    <lineage>
        <taxon>Eukaryota</taxon>
        <taxon>Viridiplantae</taxon>
        <taxon>Streptophyta</taxon>
        <taxon>Embryophyta</taxon>
        <taxon>Tracheophyta</taxon>
        <taxon>Spermatophyta</taxon>
        <taxon>Magnoliopsida</taxon>
        <taxon>eudicotyledons</taxon>
        <taxon>Gunneridae</taxon>
        <taxon>Pentapetalae</taxon>
        <taxon>rosids</taxon>
        <taxon>malvids</taxon>
        <taxon>Brassicales</taxon>
        <taxon>Brassicaceae</taxon>
        <taxon>Brassiceae</taxon>
        <taxon>Brassica</taxon>
    </lineage>
</organism>
<keyword evidence="1" id="KW-0175">Coiled coil</keyword>
<feature type="region of interest" description="Disordered" evidence="2">
    <location>
        <begin position="15"/>
        <end position="201"/>
    </location>
</feature>
<comment type="caution">
    <text evidence="3">The sequence shown here is derived from an EMBL/GenBank/DDBJ whole genome shotgun (WGS) entry which is preliminary data.</text>
</comment>